<comment type="subcellular location">
    <subcellularLocation>
        <location evidence="1 6">Cytoplasmic vesicle membrane</location>
        <topology evidence="1 6">Peripheral membrane protein</topology>
        <orientation evidence="1 6">Cytoplasmic side</orientation>
    </subcellularLocation>
    <subcellularLocation>
        <location evidence="6">Membrane</location>
        <location evidence="6">Coated pit</location>
        <topology evidence="6">Peripheral membrane protein</topology>
        <orientation evidence="6">Cytoplasmic side</orientation>
    </subcellularLocation>
    <text evidence="6">Cytoplasmic face of coated pits and vesicles.</text>
</comment>
<evidence type="ECO:0000313" key="10">
    <source>
        <dbReference type="WBParaSite" id="maker-uti_cns_0010769-snap-gene-0.2-mRNA-1"/>
    </source>
</evidence>
<dbReference type="PANTHER" id="PTHR10639">
    <property type="entry name" value="CLATHRIN LIGHT CHAIN"/>
    <property type="match status" value="1"/>
</dbReference>
<dbReference type="PANTHER" id="PTHR10639:SF7">
    <property type="entry name" value="CLATHRIN LIGHT CHAIN"/>
    <property type="match status" value="1"/>
</dbReference>
<proteinExistence type="inferred from homology"/>
<evidence type="ECO:0000256" key="4">
    <source>
        <dbReference type="ARBA" id="ARBA00023176"/>
    </source>
</evidence>
<evidence type="ECO:0000313" key="9">
    <source>
        <dbReference type="WBParaSite" id="maker-uti_cns_0010510-snap-gene-0.2-mRNA-1"/>
    </source>
</evidence>
<evidence type="ECO:0000256" key="1">
    <source>
        <dbReference type="ARBA" id="ARBA00004180"/>
    </source>
</evidence>
<dbReference type="Proteomes" id="UP000095280">
    <property type="component" value="Unplaced"/>
</dbReference>
<keyword evidence="3 6" id="KW-0472">Membrane</keyword>
<organism evidence="8 10">
    <name type="scientific">Macrostomum lignano</name>
    <dbReference type="NCBI Taxonomy" id="282301"/>
    <lineage>
        <taxon>Eukaryota</taxon>
        <taxon>Metazoa</taxon>
        <taxon>Spiralia</taxon>
        <taxon>Lophotrochozoa</taxon>
        <taxon>Platyhelminthes</taxon>
        <taxon>Rhabditophora</taxon>
        <taxon>Macrostomorpha</taxon>
        <taxon>Macrostomida</taxon>
        <taxon>Macrostomidae</taxon>
        <taxon>Macrostomum</taxon>
    </lineage>
</organism>
<evidence type="ECO:0000256" key="6">
    <source>
        <dbReference type="RuleBase" id="RU363137"/>
    </source>
</evidence>
<dbReference type="GO" id="GO:0006886">
    <property type="term" value="P:intracellular protein transport"/>
    <property type="evidence" value="ECO:0007669"/>
    <property type="project" value="InterPro"/>
</dbReference>
<dbReference type="GO" id="GO:0030132">
    <property type="term" value="C:clathrin coat of coated pit"/>
    <property type="evidence" value="ECO:0007669"/>
    <property type="project" value="InterPro"/>
</dbReference>
<dbReference type="GO" id="GO:0032050">
    <property type="term" value="F:clathrin heavy chain binding"/>
    <property type="evidence" value="ECO:0007669"/>
    <property type="project" value="TreeGrafter"/>
</dbReference>
<dbReference type="WBParaSite" id="maker-uti_cns_0010769-snap-gene-0.2-mRNA-1">
    <property type="protein sequence ID" value="maker-uti_cns_0010769-snap-gene-0.2-mRNA-1"/>
    <property type="gene ID" value="maker-uti_cns_0010769-snap-gene-0.2"/>
</dbReference>
<keyword evidence="5 6" id="KW-0968">Cytoplasmic vesicle</keyword>
<dbReference type="GO" id="GO:0072583">
    <property type="term" value="P:clathrin-dependent endocytosis"/>
    <property type="evidence" value="ECO:0007669"/>
    <property type="project" value="TreeGrafter"/>
</dbReference>
<dbReference type="Pfam" id="PF01086">
    <property type="entry name" value="Clathrin_lg_ch"/>
    <property type="match status" value="1"/>
</dbReference>
<keyword evidence="8" id="KW-1185">Reference proteome</keyword>
<keyword evidence="4 6" id="KW-0168">Coated pit</keyword>
<sequence length="195" mass="22676">MAEDPLSDFLSREQEHMNELGDDFVSGQNQDQDQEEQNHEQNNEFVEEDWNGIGGGDQQPPAEENGPQDTYSAIRSADTEQGEPEKIRQWRIEFEAKIAEKDEAEAKAINEWRESAKHELETWAKNHEEQMAKNKTGNRETQEAFIRERDESLPGGEWERVARLCDFNPKTGKQTKDVSRMRSILFRLKTEPLVR</sequence>
<accession>A0A1I8I9Z8</accession>
<comment type="similarity">
    <text evidence="2 6">Belongs to the clathrin light chain family.</text>
</comment>
<evidence type="ECO:0000256" key="7">
    <source>
        <dbReference type="SAM" id="MobiDB-lite"/>
    </source>
</evidence>
<evidence type="ECO:0000313" key="8">
    <source>
        <dbReference type="Proteomes" id="UP000095280"/>
    </source>
</evidence>
<dbReference type="GO" id="GO:0005198">
    <property type="term" value="F:structural molecule activity"/>
    <property type="evidence" value="ECO:0007669"/>
    <property type="project" value="InterPro"/>
</dbReference>
<feature type="region of interest" description="Disordered" evidence="7">
    <location>
        <begin position="1"/>
        <end position="87"/>
    </location>
</feature>
<dbReference type="AlphaFoldDB" id="A0A1I8I9Z8"/>
<feature type="region of interest" description="Disordered" evidence="7">
    <location>
        <begin position="128"/>
        <end position="152"/>
    </location>
</feature>
<evidence type="ECO:0000256" key="5">
    <source>
        <dbReference type="ARBA" id="ARBA00023329"/>
    </source>
</evidence>
<dbReference type="STRING" id="282301.A0A1I8I9Z8"/>
<evidence type="ECO:0000256" key="2">
    <source>
        <dbReference type="ARBA" id="ARBA00005263"/>
    </source>
</evidence>
<evidence type="ECO:0000256" key="3">
    <source>
        <dbReference type="ARBA" id="ARBA00023136"/>
    </source>
</evidence>
<name>A0A1I8I9Z8_9PLAT</name>
<dbReference type="WBParaSite" id="maker-uti_cns_0010510-snap-gene-0.2-mRNA-1">
    <property type="protein sequence ID" value="maker-uti_cns_0010510-snap-gene-0.2-mRNA-1"/>
    <property type="gene ID" value="maker-uti_cns_0010510-snap-gene-0.2"/>
</dbReference>
<dbReference type="OrthoDB" id="5512at2759"/>
<comment type="function">
    <text evidence="6">Clathrin is the major protein of the polyhedral coat of coated pits and vesicles.</text>
</comment>
<protein>
    <recommendedName>
        <fullName evidence="6">Clathrin light chain</fullName>
    </recommendedName>
</protein>
<dbReference type="InterPro" id="IPR000996">
    <property type="entry name" value="Clathrin_L-chain"/>
</dbReference>
<reference evidence="9 10" key="1">
    <citation type="submission" date="2016-11" db="UniProtKB">
        <authorList>
            <consortium name="WormBaseParasite"/>
        </authorList>
    </citation>
    <scope>IDENTIFICATION</scope>
</reference>
<feature type="compositionally biased region" description="Basic and acidic residues" evidence="7">
    <location>
        <begin position="10"/>
        <end position="19"/>
    </location>
</feature>
<dbReference type="GO" id="GO:0030130">
    <property type="term" value="C:clathrin coat of trans-Golgi network vesicle"/>
    <property type="evidence" value="ECO:0007669"/>
    <property type="project" value="InterPro"/>
</dbReference>